<evidence type="ECO:0000256" key="1">
    <source>
        <dbReference type="SAM" id="Phobius"/>
    </source>
</evidence>
<feature type="transmembrane region" description="Helical" evidence="1">
    <location>
        <begin position="12"/>
        <end position="41"/>
    </location>
</feature>
<dbReference type="STRING" id="1121316.SAMN02745207_00793"/>
<feature type="transmembrane region" description="Helical" evidence="1">
    <location>
        <begin position="89"/>
        <end position="116"/>
    </location>
</feature>
<name>A0A1M5S6Z5_9CLOT</name>
<keyword evidence="1" id="KW-0472">Membrane</keyword>
<sequence length="156" mass="16974">MLHKGINAEIAATWASLFYLGITLGRFVSGFIAALGTLLLLIPLGDIITLMGLILVGLGCAPIFPSLLHETPNNFGSDKSQAIMGMQMACAYLGTTFMSPVFGFIAEYISLSYFFLTVVKVCTGHIVHQVLGAYKIPRINPTIVDENIIEYILYPK</sequence>
<reference evidence="2 3" key="1">
    <citation type="submission" date="2016-11" db="EMBL/GenBank/DDBJ databases">
        <authorList>
            <person name="Jaros S."/>
            <person name="Januszkiewicz K."/>
            <person name="Wedrychowicz H."/>
        </authorList>
    </citation>
    <scope>NUCLEOTIDE SEQUENCE [LARGE SCALE GENOMIC DNA]</scope>
    <source>
        <strain evidence="2 3">DSM 8605</strain>
    </source>
</reference>
<dbReference type="Gene3D" id="1.20.1250.20">
    <property type="entry name" value="MFS general substrate transporter like domains"/>
    <property type="match status" value="1"/>
</dbReference>
<proteinExistence type="predicted"/>
<gene>
    <name evidence="2" type="ORF">SAMN02745207_00793</name>
</gene>
<organism evidence="2 3">
    <name type="scientific">Clostridium grantii DSM 8605</name>
    <dbReference type="NCBI Taxonomy" id="1121316"/>
    <lineage>
        <taxon>Bacteria</taxon>
        <taxon>Bacillati</taxon>
        <taxon>Bacillota</taxon>
        <taxon>Clostridia</taxon>
        <taxon>Eubacteriales</taxon>
        <taxon>Clostridiaceae</taxon>
        <taxon>Clostridium</taxon>
    </lineage>
</organism>
<keyword evidence="3" id="KW-1185">Reference proteome</keyword>
<dbReference type="InterPro" id="IPR036259">
    <property type="entry name" value="MFS_trans_sf"/>
</dbReference>
<evidence type="ECO:0008006" key="4">
    <source>
        <dbReference type="Google" id="ProtNLM"/>
    </source>
</evidence>
<dbReference type="AlphaFoldDB" id="A0A1M5S6Z5"/>
<feature type="transmembrane region" description="Helical" evidence="1">
    <location>
        <begin position="47"/>
        <end position="68"/>
    </location>
</feature>
<dbReference type="EMBL" id="FQXM01000004">
    <property type="protein sequence ID" value="SHH34402.1"/>
    <property type="molecule type" value="Genomic_DNA"/>
</dbReference>
<keyword evidence="1" id="KW-1133">Transmembrane helix</keyword>
<evidence type="ECO:0000313" key="2">
    <source>
        <dbReference type="EMBL" id="SHH34402.1"/>
    </source>
</evidence>
<dbReference type="Proteomes" id="UP000184447">
    <property type="component" value="Unassembled WGS sequence"/>
</dbReference>
<dbReference type="SUPFAM" id="SSF103473">
    <property type="entry name" value="MFS general substrate transporter"/>
    <property type="match status" value="1"/>
</dbReference>
<keyword evidence="1" id="KW-0812">Transmembrane</keyword>
<accession>A0A1M5S6Z5</accession>
<evidence type="ECO:0000313" key="3">
    <source>
        <dbReference type="Proteomes" id="UP000184447"/>
    </source>
</evidence>
<protein>
    <recommendedName>
        <fullName evidence="4">Major facilitator superfamily (MFS) profile domain-containing protein</fullName>
    </recommendedName>
</protein>